<proteinExistence type="predicted"/>
<protein>
    <submittedName>
        <fullName evidence="1">Uncharacterized protein</fullName>
    </submittedName>
</protein>
<organism evidence="1">
    <name type="scientific">Arundo donax</name>
    <name type="common">Giant reed</name>
    <name type="synonym">Donax arundinaceus</name>
    <dbReference type="NCBI Taxonomy" id="35708"/>
    <lineage>
        <taxon>Eukaryota</taxon>
        <taxon>Viridiplantae</taxon>
        <taxon>Streptophyta</taxon>
        <taxon>Embryophyta</taxon>
        <taxon>Tracheophyta</taxon>
        <taxon>Spermatophyta</taxon>
        <taxon>Magnoliopsida</taxon>
        <taxon>Liliopsida</taxon>
        <taxon>Poales</taxon>
        <taxon>Poaceae</taxon>
        <taxon>PACMAD clade</taxon>
        <taxon>Arundinoideae</taxon>
        <taxon>Arundineae</taxon>
        <taxon>Arundo</taxon>
    </lineage>
</organism>
<evidence type="ECO:0000313" key="1">
    <source>
        <dbReference type="EMBL" id="JAD67881.1"/>
    </source>
</evidence>
<sequence length="13" mass="1550">MALTRSQNTIRKM</sequence>
<dbReference type="EMBL" id="GBRH01230014">
    <property type="protein sequence ID" value="JAD67881.1"/>
    <property type="molecule type" value="Transcribed_RNA"/>
</dbReference>
<reference evidence="1" key="1">
    <citation type="submission" date="2014-09" db="EMBL/GenBank/DDBJ databases">
        <authorList>
            <person name="Magalhaes I.L.F."/>
            <person name="Oliveira U."/>
            <person name="Santos F.R."/>
            <person name="Vidigal T.H.D.A."/>
            <person name="Brescovit A.D."/>
            <person name="Santos A.J."/>
        </authorList>
    </citation>
    <scope>NUCLEOTIDE SEQUENCE</scope>
    <source>
        <tissue evidence="1">Shoot tissue taken approximately 20 cm above the soil surface</tissue>
    </source>
</reference>
<reference evidence="1" key="2">
    <citation type="journal article" date="2015" name="Data Brief">
        <title>Shoot transcriptome of the giant reed, Arundo donax.</title>
        <authorList>
            <person name="Barrero R.A."/>
            <person name="Guerrero F.D."/>
            <person name="Moolhuijzen P."/>
            <person name="Goolsby J.A."/>
            <person name="Tidwell J."/>
            <person name="Bellgard S.E."/>
            <person name="Bellgard M.I."/>
        </authorList>
    </citation>
    <scope>NUCLEOTIDE SEQUENCE</scope>
    <source>
        <tissue evidence="1">Shoot tissue taken approximately 20 cm above the soil surface</tissue>
    </source>
</reference>
<name>A0A0A9BX43_ARUDO</name>
<accession>A0A0A9BX43</accession>